<dbReference type="CDD" id="cd09110">
    <property type="entry name" value="PLDc_CLS_1"/>
    <property type="match status" value="1"/>
</dbReference>
<evidence type="ECO:0000256" key="1">
    <source>
        <dbReference type="HAMAP-Rule" id="MF_01917"/>
    </source>
</evidence>
<sequence length="391" mass="44253">MAAALLPGNQVTLLECGVQYFPALIAAIDAAQREVHLETYIYALDPTGEAVTLALTRAAARGCAVRVLVDGFGGRDFADHTAPRLRAAGVEVLIYRQELRALRIRRHRLRRLHRKLAVIDARVAFVGGINVIDDYDTPGQTPPRFDYAVRIEGPLLGPIHTSVRRVWWLVSWAGLRERPAWHSDVAPRPEPAGAVRAAFVIRNNLRNRRDIENAYLEAIGQARREIVIANAYFLPGRRFRQALIEASRRGCNVVLLLQGRVEYLLMHYATRALYPHLLAGGVRIFEYHRSFLHAKVAVCDGHWATVGSSNIDPFSLMLAREANVVVRDVGFARELRDSLEHAMQHGARELRLEDHRRAPWYRRFASWGAYMLVRAMMGIVGVRRLEPPHQR</sequence>
<feature type="domain" description="PLD phosphodiesterase" evidence="2">
    <location>
        <begin position="288"/>
        <end position="315"/>
    </location>
</feature>
<dbReference type="PROSITE" id="PS50035">
    <property type="entry name" value="PLD"/>
    <property type="match status" value="2"/>
</dbReference>
<keyword evidence="1" id="KW-0443">Lipid metabolism</keyword>
<evidence type="ECO:0000313" key="4">
    <source>
        <dbReference type="Proteomes" id="UP000561045"/>
    </source>
</evidence>
<dbReference type="GO" id="GO:0032049">
    <property type="term" value="P:cardiolipin biosynthetic process"/>
    <property type="evidence" value="ECO:0007669"/>
    <property type="project" value="InterPro"/>
</dbReference>
<dbReference type="PANTHER" id="PTHR21248:SF22">
    <property type="entry name" value="PHOSPHOLIPASE D"/>
    <property type="match status" value="1"/>
</dbReference>
<feature type="active site" evidence="1">
    <location>
        <position position="295"/>
    </location>
</feature>
<dbReference type="PANTHER" id="PTHR21248">
    <property type="entry name" value="CARDIOLIPIN SYNTHASE"/>
    <property type="match status" value="1"/>
</dbReference>
<dbReference type="NCBIfam" id="NF008427">
    <property type="entry name" value="PRK11263.1"/>
    <property type="match status" value="1"/>
</dbReference>
<dbReference type="SUPFAM" id="SSF56024">
    <property type="entry name" value="Phospholipase D/nuclease"/>
    <property type="match status" value="2"/>
</dbReference>
<feature type="active site" evidence="1">
    <location>
        <position position="300"/>
    </location>
</feature>
<keyword evidence="1" id="KW-0594">Phospholipid biosynthesis</keyword>
<dbReference type="SMART" id="SM00155">
    <property type="entry name" value="PLDc"/>
    <property type="match status" value="2"/>
</dbReference>
<evidence type="ECO:0000313" key="3">
    <source>
        <dbReference type="EMBL" id="MBB4012970.1"/>
    </source>
</evidence>
<dbReference type="GO" id="GO:0008808">
    <property type="term" value="F:cardiolipin synthase activity"/>
    <property type="evidence" value="ECO:0007669"/>
    <property type="project" value="InterPro"/>
</dbReference>
<evidence type="ECO:0000259" key="2">
    <source>
        <dbReference type="PROSITE" id="PS50035"/>
    </source>
</evidence>
<feature type="active site" evidence="1">
    <location>
        <position position="293"/>
    </location>
</feature>
<feature type="active site" evidence="1">
    <location>
        <position position="120"/>
    </location>
</feature>
<dbReference type="InterPro" id="IPR001736">
    <property type="entry name" value="PLipase_D/transphosphatidylase"/>
</dbReference>
<reference evidence="3 4" key="1">
    <citation type="submission" date="2020-08" db="EMBL/GenBank/DDBJ databases">
        <title>Genomic Encyclopedia of Type Strains, Phase IV (KMG-IV): sequencing the most valuable type-strain genomes for metagenomic binning, comparative biology and taxonomic classification.</title>
        <authorList>
            <person name="Goeker M."/>
        </authorList>
    </citation>
    <scope>NUCLEOTIDE SEQUENCE [LARGE SCALE GENOMIC DNA]</scope>
    <source>
        <strain evidence="3 4">DSM 106739</strain>
    </source>
</reference>
<name>A0A840BJ10_9RHOO</name>
<keyword evidence="1" id="KW-0472">Membrane</keyword>
<accession>A0A840BJ10</accession>
<dbReference type="InterPro" id="IPR025202">
    <property type="entry name" value="PLD-like_dom"/>
</dbReference>
<dbReference type="EMBL" id="JACIET010000001">
    <property type="protein sequence ID" value="MBB4012970.1"/>
    <property type="molecule type" value="Genomic_DNA"/>
</dbReference>
<comment type="similarity">
    <text evidence="1">Belongs to the phospholipase D family. Cardiolipin synthase subfamily. ClsB sub-subfamily.</text>
</comment>
<dbReference type="InterPro" id="IPR030872">
    <property type="entry name" value="Cardiolipin_synth_ClsB"/>
</dbReference>
<comment type="caution">
    <text evidence="3">The sequence shown here is derived from an EMBL/GenBank/DDBJ whole genome shotgun (WGS) entry which is preliminary data.</text>
</comment>
<keyword evidence="1" id="KW-1003">Cell membrane</keyword>
<feature type="active site" evidence="1">
    <location>
        <position position="113"/>
    </location>
</feature>
<keyword evidence="1 3" id="KW-0808">Transferase</keyword>
<dbReference type="CDD" id="cd09159">
    <property type="entry name" value="PLDc_ybhO_like_2"/>
    <property type="match status" value="1"/>
</dbReference>
<dbReference type="AlphaFoldDB" id="A0A840BJ10"/>
<dbReference type="RefSeq" id="WP_183634731.1">
    <property type="nucleotide sequence ID" value="NZ_BAABLE010000011.1"/>
</dbReference>
<comment type="catalytic activity">
    <reaction evidence="1">
        <text>2 a 1,2-diacyl-sn-glycero-3-phospho-(1'-sn-glycerol) = a cardiolipin + glycerol</text>
        <dbReference type="Rhea" id="RHEA:31451"/>
        <dbReference type="ChEBI" id="CHEBI:17754"/>
        <dbReference type="ChEBI" id="CHEBI:62237"/>
        <dbReference type="ChEBI" id="CHEBI:64716"/>
    </reaction>
</comment>
<gene>
    <name evidence="1" type="primary">clsB</name>
    <name evidence="3" type="ORF">GGR36_002278</name>
</gene>
<dbReference type="Gene3D" id="3.30.870.10">
    <property type="entry name" value="Endonuclease Chain A"/>
    <property type="match status" value="2"/>
</dbReference>
<dbReference type="EC" id="2.7.8.-" evidence="1"/>
<keyword evidence="4" id="KW-1185">Reference proteome</keyword>
<keyword evidence="1" id="KW-0444">Lipid biosynthesis</keyword>
<protein>
    <recommendedName>
        <fullName evidence="1">Cardiolipin synthase B</fullName>
        <shortName evidence="1">CL synthase</shortName>
        <ecNumber evidence="1">2.7.8.-</ecNumber>
    </recommendedName>
</protein>
<feature type="active site" evidence="1">
    <location>
        <position position="115"/>
    </location>
</feature>
<comment type="subcellular location">
    <subcellularLocation>
        <location evidence="1">Cell membrane</location>
        <topology evidence="1">Peripheral membrane protein</topology>
    </subcellularLocation>
</comment>
<dbReference type="GO" id="GO:0005886">
    <property type="term" value="C:plasma membrane"/>
    <property type="evidence" value="ECO:0007669"/>
    <property type="project" value="UniProtKB-SubCell"/>
</dbReference>
<proteinExistence type="inferred from homology"/>
<dbReference type="Pfam" id="PF13091">
    <property type="entry name" value="PLDc_2"/>
    <property type="match status" value="2"/>
</dbReference>
<dbReference type="Proteomes" id="UP000561045">
    <property type="component" value="Unassembled WGS sequence"/>
</dbReference>
<organism evidence="3 4">
    <name type="scientific">Niveibacterium umoris</name>
    <dbReference type="NCBI Taxonomy" id="1193620"/>
    <lineage>
        <taxon>Bacteria</taxon>
        <taxon>Pseudomonadati</taxon>
        <taxon>Pseudomonadota</taxon>
        <taxon>Betaproteobacteria</taxon>
        <taxon>Rhodocyclales</taxon>
        <taxon>Rhodocyclaceae</taxon>
        <taxon>Niveibacterium</taxon>
    </lineage>
</organism>
<dbReference type="HAMAP" id="MF_01917">
    <property type="entry name" value="Cardiolipin_synth_ClsB"/>
    <property type="match status" value="1"/>
</dbReference>
<comment type="function">
    <text evidence="1">Catalyzes the phosphatidyl group transfer from one phosphatidylglycerol molecule to another to form cardiolipin (CL) (diphosphatidylglycerol) and glycerol.</text>
</comment>
<keyword evidence="1" id="KW-1208">Phospholipid metabolism</keyword>
<feature type="domain" description="PLD phosphodiesterase" evidence="2">
    <location>
        <begin position="108"/>
        <end position="135"/>
    </location>
</feature>